<feature type="compositionally biased region" description="Basic and acidic residues" evidence="4">
    <location>
        <begin position="439"/>
        <end position="450"/>
    </location>
</feature>
<feature type="domain" description="Agenet" evidence="5">
    <location>
        <begin position="117"/>
        <end position="174"/>
    </location>
</feature>
<dbReference type="CDD" id="cd20406">
    <property type="entry name" value="Tudor_Agenet_AtDUF_rpt2_4"/>
    <property type="match status" value="2"/>
</dbReference>
<feature type="compositionally biased region" description="Polar residues" evidence="4">
    <location>
        <begin position="11"/>
        <end position="21"/>
    </location>
</feature>
<feature type="compositionally biased region" description="Polar residues" evidence="4">
    <location>
        <begin position="451"/>
        <end position="462"/>
    </location>
</feature>
<dbReference type="Pfam" id="PF05266">
    <property type="entry name" value="DUF724"/>
    <property type="match status" value="1"/>
</dbReference>
<dbReference type="InterPro" id="IPR014002">
    <property type="entry name" value="Agenet_dom_plant"/>
</dbReference>
<dbReference type="PANTHER" id="PTHR31917:SF151">
    <property type="entry name" value="AGENET DOMAIN-CONTAINING PROTEIN"/>
    <property type="match status" value="1"/>
</dbReference>
<dbReference type="Proteomes" id="UP001190926">
    <property type="component" value="Unassembled WGS sequence"/>
</dbReference>
<evidence type="ECO:0000256" key="2">
    <source>
        <dbReference type="ARBA" id="ARBA00022604"/>
    </source>
</evidence>
<feature type="coiled-coil region" evidence="3">
    <location>
        <begin position="1062"/>
        <end position="1117"/>
    </location>
</feature>
<dbReference type="InterPro" id="IPR007930">
    <property type="entry name" value="DUF724"/>
</dbReference>
<comment type="caution">
    <text evidence="6">The sequence shown here is derived from an EMBL/GenBank/DDBJ whole genome shotgun (WGS) entry which is preliminary data.</text>
</comment>
<dbReference type="Pfam" id="PF05641">
    <property type="entry name" value="Agenet"/>
    <property type="match status" value="3"/>
</dbReference>
<keyword evidence="3" id="KW-0175">Coiled coil</keyword>
<evidence type="ECO:0000256" key="4">
    <source>
        <dbReference type="SAM" id="MobiDB-lite"/>
    </source>
</evidence>
<keyword evidence="2" id="KW-0341">Growth regulation</keyword>
<gene>
    <name evidence="6" type="ORF">C2S53_013608</name>
</gene>
<feature type="domain" description="Agenet" evidence="5">
    <location>
        <begin position="36"/>
        <end position="114"/>
    </location>
</feature>
<dbReference type="SMART" id="SM00743">
    <property type="entry name" value="Agenet"/>
    <property type="match status" value="4"/>
</dbReference>
<dbReference type="AlphaFoldDB" id="A0AAD4IYR4"/>
<feature type="region of interest" description="Disordered" evidence="4">
    <location>
        <begin position="648"/>
        <end position="667"/>
    </location>
</feature>
<proteinExistence type="predicted"/>
<evidence type="ECO:0000256" key="1">
    <source>
        <dbReference type="ARBA" id="ARBA00022448"/>
    </source>
</evidence>
<keyword evidence="7" id="KW-1185">Reference proteome</keyword>
<feature type="region of interest" description="Disordered" evidence="4">
    <location>
        <begin position="393"/>
        <end position="415"/>
    </location>
</feature>
<evidence type="ECO:0000313" key="7">
    <source>
        <dbReference type="Proteomes" id="UP001190926"/>
    </source>
</evidence>
<reference evidence="6 7" key="1">
    <citation type="journal article" date="2021" name="Nat. Commun.">
        <title>Incipient diploidization of the medicinal plant Perilla within 10,000 years.</title>
        <authorList>
            <person name="Zhang Y."/>
            <person name="Shen Q."/>
            <person name="Leng L."/>
            <person name="Zhang D."/>
            <person name="Chen S."/>
            <person name="Shi Y."/>
            <person name="Ning Z."/>
            <person name="Chen S."/>
        </authorList>
    </citation>
    <scope>NUCLEOTIDE SEQUENCE [LARGE SCALE GENOMIC DNA]</scope>
    <source>
        <strain evidence="7">cv. PC099</strain>
    </source>
</reference>
<feature type="region of interest" description="Disordered" evidence="4">
    <location>
        <begin position="439"/>
        <end position="527"/>
    </location>
</feature>
<feature type="domain" description="Agenet" evidence="5">
    <location>
        <begin position="188"/>
        <end position="257"/>
    </location>
</feature>
<feature type="domain" description="Agenet" evidence="5">
    <location>
        <begin position="259"/>
        <end position="315"/>
    </location>
</feature>
<protein>
    <recommendedName>
        <fullName evidence="5">Agenet domain-containing protein</fullName>
    </recommendedName>
</protein>
<organism evidence="6 7">
    <name type="scientific">Perilla frutescens var. hirtella</name>
    <name type="common">Perilla citriodora</name>
    <name type="synonym">Perilla setoyensis</name>
    <dbReference type="NCBI Taxonomy" id="608512"/>
    <lineage>
        <taxon>Eukaryota</taxon>
        <taxon>Viridiplantae</taxon>
        <taxon>Streptophyta</taxon>
        <taxon>Embryophyta</taxon>
        <taxon>Tracheophyta</taxon>
        <taxon>Spermatophyta</taxon>
        <taxon>Magnoliopsida</taxon>
        <taxon>eudicotyledons</taxon>
        <taxon>Gunneridae</taxon>
        <taxon>Pentapetalae</taxon>
        <taxon>asterids</taxon>
        <taxon>lamiids</taxon>
        <taxon>Lamiales</taxon>
        <taxon>Lamiaceae</taxon>
        <taxon>Nepetoideae</taxon>
        <taxon>Elsholtzieae</taxon>
        <taxon>Perilla</taxon>
    </lineage>
</organism>
<feature type="region of interest" description="Disordered" evidence="4">
    <location>
        <begin position="1"/>
        <end position="31"/>
    </location>
</feature>
<name>A0AAD4IYR4_PERFH</name>
<dbReference type="InterPro" id="IPR008395">
    <property type="entry name" value="Agenet-like_dom"/>
</dbReference>
<dbReference type="PANTHER" id="PTHR31917">
    <property type="entry name" value="AGENET DOMAIN-CONTAINING PROTEIN-RELATED"/>
    <property type="match status" value="1"/>
</dbReference>
<evidence type="ECO:0000259" key="5">
    <source>
        <dbReference type="SMART" id="SM00743"/>
    </source>
</evidence>
<evidence type="ECO:0000256" key="3">
    <source>
        <dbReference type="SAM" id="Coils"/>
    </source>
</evidence>
<sequence length="1126" mass="124942">MGGDAAANPLPLNQHQLQISPTGAPHTHRRTAARHQSFPVGSGVEVQTDEEDFKGVYFSATVCAPPISPKRSGRKKSRKLYVEYQNLLAHEDGSDRLREFVDVAFVRPVPPLQEISKGFQPDDVVDAFYKDGWWTGVVTRAAEGGDRFVVTFNNPPDELEFGLGELRAHLDWVNGSWVRPQRQSIVGLMFDVGRKVEVSFGREDFQDAWFPATIHQDLGNKTYVVEHNSAATDNNNGLASKATVNSLHIRPCPPLLKDKNFILLEKVDAFFDFGWWSGIITKRLEHSRYLVFFKQMKCDKVFKQSELRPHMEWKDGKWFTSQEPSIPFLDDGMCTHRTPENSSPALATAPVNNLADGASVATAPVNNSVDGKDSCVGKTQPLLISRRDHFKPLIPDNQKKSQVTPSLTKKRAYVSDSGSALSQLLKKFKEGNFVGTNKEEKVASHMEKSVDQTMPDLSSTNHPWEEKVQRKQRNSRTTQNASGKINSTSSSPGKNSAQILPELDFGEKEPDTTGNTGEVAQNDHAKRETEFPIIIGLQCAETGTSGESRSQHSNKKIFSSLDDQRQEVNNSPKDCKQSGIGDGSEKRRRGRPRKILVESIETLGTGNVEHTVVSPGDLNIKDDESQRMHEVDVIEIDASILDQEKMTANQERKANGQSGSGKRKMRVPKRMLATKHGEDDVEVSTRLGDDHSLKRGRKQITSGKIAVKVRDFVGAPGGKSTVVNRTVEVDKAFEPSNEFDNEPLSKWIEELHISSVIEGSRVLPLDTVVQSIVNGDNRGNSVVVNEATEKQPESSRQSYGLVDEGDAALTEPQSLLSVNNTVGVVLDGGTQKQSESGTQTASLVDKVSIIASEPQSLPSMKEATVLLDKDSEKQPENEARATAMVDKSSMIPGQPRSSVEKAGSAVLDEDNEKRPENGMALAPALVDKVAIVPSEPQNLPFVKNTVLWKTIESMEVFKRMPQNPHFRPLSNIKESSREGLAIGFMVTFSSVVERTSKLQPNDSISIMDDIKESLGELEKHGFDVRAVQDCVNELLAMKSIEEKLVNDVDTLNTQITEHNNVKTRVDREIEEINEHIQRLQRKLEQANSAKEKEEEDIAFLQVRLRETEESIKSVRSDFTSRVSSIL</sequence>
<feature type="region of interest" description="Disordered" evidence="4">
    <location>
        <begin position="562"/>
        <end position="594"/>
    </location>
</feature>
<dbReference type="CDD" id="cd20405">
    <property type="entry name" value="Tudor_Agenet_AtDUF_rpt1_3"/>
    <property type="match status" value="1"/>
</dbReference>
<accession>A0AAD4IYR4</accession>
<dbReference type="EMBL" id="SDAM02000556">
    <property type="protein sequence ID" value="KAH6823912.1"/>
    <property type="molecule type" value="Genomic_DNA"/>
</dbReference>
<evidence type="ECO:0000313" key="6">
    <source>
        <dbReference type="EMBL" id="KAH6823912.1"/>
    </source>
</evidence>
<keyword evidence="1" id="KW-0813">Transport</keyword>
<feature type="compositionally biased region" description="Polar residues" evidence="4">
    <location>
        <begin position="475"/>
        <end position="498"/>
    </location>
</feature>